<keyword evidence="6" id="KW-0547">Nucleotide-binding</keyword>
<comment type="similarity">
    <text evidence="2">Belongs to the Clp1 family. NOL9/GRC3 subfamily.</text>
</comment>
<evidence type="ECO:0000256" key="5">
    <source>
        <dbReference type="ARBA" id="ARBA00022679"/>
    </source>
</evidence>
<dbReference type="Gene3D" id="3.40.50.300">
    <property type="entry name" value="P-loop containing nucleotide triphosphate hydrolases"/>
    <property type="match status" value="1"/>
</dbReference>
<proteinExistence type="inferred from homology"/>
<name>A0AAV9JU16_9PEZI</name>
<keyword evidence="11" id="KW-1185">Reference proteome</keyword>
<dbReference type="Pfam" id="PF16575">
    <property type="entry name" value="CLP1_P"/>
    <property type="match status" value="1"/>
</dbReference>
<evidence type="ECO:0000256" key="8">
    <source>
        <dbReference type="ARBA" id="ARBA00022840"/>
    </source>
</evidence>
<dbReference type="EMBL" id="JAVFHQ010000005">
    <property type="protein sequence ID" value="KAK4549183.1"/>
    <property type="molecule type" value="Genomic_DNA"/>
</dbReference>
<evidence type="ECO:0000259" key="9">
    <source>
        <dbReference type="Pfam" id="PF16575"/>
    </source>
</evidence>
<evidence type="ECO:0000256" key="4">
    <source>
        <dbReference type="ARBA" id="ARBA00019824"/>
    </source>
</evidence>
<dbReference type="GO" id="GO:0005524">
    <property type="term" value="F:ATP binding"/>
    <property type="evidence" value="ECO:0007669"/>
    <property type="project" value="UniProtKB-KW"/>
</dbReference>
<dbReference type="InterPro" id="IPR027417">
    <property type="entry name" value="P-loop_NTPase"/>
</dbReference>
<keyword evidence="7" id="KW-0418">Kinase</keyword>
<evidence type="ECO:0000256" key="2">
    <source>
        <dbReference type="ARBA" id="ARBA00011003"/>
    </source>
</evidence>
<sequence>MAQKRKVQEAFGKQTGQLSAFAAARLAKQTKQVPAQDDQAGPATEPVQLATAIAEEPYVQQDLSPQASESALDVDQIVAEAKATIRGSDPTLSTLDRRAGSLSEDADGALTVTYHSGESVTCIGEYDLQVLRGIATVYGIAVHPNSGPQRVYAPSTHALPRVAALRDGTTIRLSHVGSSLRRLEKLSPLFRNVWAKPTEQDRSFTVLRTAAEDELQRVLFPLEVERSCQNALAKIALEGDSSKVRVMAIGAKSSGKSTFNRLLCNTFLSRPAVQKLMYLDLDPGQPEFGSPGQLSLVEVTAPILGPPFTHPAGRHSSRYRLVRSHTIAATSFKDDPAHYVACVADLVRHVEARHPLVVNACGWVTGVGANVLADLTSLAGITDLVVLEPVEDALVDYLRSAWSDLTCHRLPRQLPRPSPRTPAEARAMQTMAYFHHKATKASGDGTKWCGKPISATRPWIVSYDGTAAGIHSILSYGQSPSPEFLAEVLDGSLVALVTVDEHHADEAFGVESYTVWSADSSQAEEPSASRVLSAEDLINRTQEGLPYIRPDGQGLNHPLHPKYSECLGLALVRAIDTERKELHLVTPLSESEIAGLMRKRVVLVRGSFDAPEWAYLEDLHAGGVEQAAGLDVDRPWVSKKERVGIEGAVWRLRHPPMAGAVGAGRQA</sequence>
<reference evidence="10 11" key="1">
    <citation type="submission" date="2021-11" db="EMBL/GenBank/DDBJ databases">
        <title>Black yeast isolated from Biological Soil Crust.</title>
        <authorList>
            <person name="Kurbessoian T."/>
        </authorList>
    </citation>
    <scope>NUCLEOTIDE SEQUENCE [LARGE SCALE GENOMIC DNA]</scope>
    <source>
        <strain evidence="10 11">CCFEE 5522</strain>
    </source>
</reference>
<gene>
    <name evidence="10" type="ORF">LTR36_007641</name>
</gene>
<evidence type="ECO:0000256" key="1">
    <source>
        <dbReference type="ARBA" id="ARBA00003798"/>
    </source>
</evidence>
<evidence type="ECO:0000256" key="7">
    <source>
        <dbReference type="ARBA" id="ARBA00022777"/>
    </source>
</evidence>
<keyword evidence="8" id="KW-0067">ATP-binding</keyword>
<comment type="function">
    <text evidence="1">Polynucleotide 5'-kinase involved in rRNA processing.</text>
</comment>
<dbReference type="AlphaFoldDB" id="A0AAV9JU16"/>
<dbReference type="GO" id="GO:0005634">
    <property type="term" value="C:nucleus"/>
    <property type="evidence" value="ECO:0007669"/>
    <property type="project" value="TreeGrafter"/>
</dbReference>
<dbReference type="InterPro" id="IPR045116">
    <property type="entry name" value="Clp1/Grc3"/>
</dbReference>
<dbReference type="PANTHER" id="PTHR12755">
    <property type="entry name" value="CLEAVAGE/POLYADENYLATION FACTOR IA SUBUNIT CLP1P"/>
    <property type="match status" value="1"/>
</dbReference>
<protein>
    <recommendedName>
        <fullName evidence="4">Polynucleotide 5'-hydroxyl-kinase GRC3</fullName>
    </recommendedName>
    <alternativeName>
        <fullName evidence="3">Polynucleotide 5'-hydroxyl-kinase grc3</fullName>
    </alternativeName>
</protein>
<evidence type="ECO:0000256" key="6">
    <source>
        <dbReference type="ARBA" id="ARBA00022741"/>
    </source>
</evidence>
<evidence type="ECO:0000313" key="11">
    <source>
        <dbReference type="Proteomes" id="UP001324427"/>
    </source>
</evidence>
<comment type="caution">
    <text evidence="10">The sequence shown here is derived from an EMBL/GenBank/DDBJ whole genome shotgun (WGS) entry which is preliminary data.</text>
</comment>
<dbReference type="PANTHER" id="PTHR12755:SF3">
    <property type="entry name" value="POLYNUCLEOTIDE 5'-HYDROXYL-KINASE NOL9"/>
    <property type="match status" value="1"/>
</dbReference>
<keyword evidence="5" id="KW-0808">Transferase</keyword>
<dbReference type="GO" id="GO:0000448">
    <property type="term" value="P:cleavage in ITS2 between 5.8S rRNA and LSU-rRNA of tricistronic rRNA transcript (SSU-rRNA, 5.8S rRNA, LSU-rRNA)"/>
    <property type="evidence" value="ECO:0007669"/>
    <property type="project" value="TreeGrafter"/>
</dbReference>
<feature type="domain" description="Clp1 P-loop" evidence="9">
    <location>
        <begin position="250"/>
        <end position="436"/>
    </location>
</feature>
<dbReference type="InterPro" id="IPR032319">
    <property type="entry name" value="CLP1_P"/>
</dbReference>
<evidence type="ECO:0000256" key="3">
    <source>
        <dbReference type="ARBA" id="ARBA00018706"/>
    </source>
</evidence>
<evidence type="ECO:0000313" key="10">
    <source>
        <dbReference type="EMBL" id="KAK4549183.1"/>
    </source>
</evidence>
<dbReference type="Proteomes" id="UP001324427">
    <property type="component" value="Unassembled WGS sequence"/>
</dbReference>
<accession>A0AAV9JU16</accession>
<organism evidence="10 11">
    <name type="scientific">Oleoguttula mirabilis</name>
    <dbReference type="NCBI Taxonomy" id="1507867"/>
    <lineage>
        <taxon>Eukaryota</taxon>
        <taxon>Fungi</taxon>
        <taxon>Dikarya</taxon>
        <taxon>Ascomycota</taxon>
        <taxon>Pezizomycotina</taxon>
        <taxon>Dothideomycetes</taxon>
        <taxon>Dothideomycetidae</taxon>
        <taxon>Mycosphaerellales</taxon>
        <taxon>Teratosphaeriaceae</taxon>
        <taxon>Oleoguttula</taxon>
    </lineage>
</organism>
<dbReference type="GO" id="GO:0051731">
    <property type="term" value="F:polynucleotide 5'-hydroxyl-kinase activity"/>
    <property type="evidence" value="ECO:0007669"/>
    <property type="project" value="InterPro"/>
</dbReference>